<name>A0A9Q1ICU6_SYNKA</name>
<keyword evidence="3" id="KW-1185">Reference proteome</keyword>
<feature type="compositionally biased region" description="Basic and acidic residues" evidence="1">
    <location>
        <begin position="133"/>
        <end position="142"/>
    </location>
</feature>
<evidence type="ECO:0000313" key="3">
    <source>
        <dbReference type="Proteomes" id="UP001152622"/>
    </source>
</evidence>
<comment type="caution">
    <text evidence="2">The sequence shown here is derived from an EMBL/GenBank/DDBJ whole genome shotgun (WGS) entry which is preliminary data.</text>
</comment>
<reference evidence="2" key="1">
    <citation type="journal article" date="2023" name="Science">
        <title>Genome structures resolve the early diversification of teleost fishes.</title>
        <authorList>
            <person name="Parey E."/>
            <person name="Louis A."/>
            <person name="Montfort J."/>
            <person name="Bouchez O."/>
            <person name="Roques C."/>
            <person name="Iampietro C."/>
            <person name="Lluch J."/>
            <person name="Castinel A."/>
            <person name="Donnadieu C."/>
            <person name="Desvignes T."/>
            <person name="Floi Bucao C."/>
            <person name="Jouanno E."/>
            <person name="Wen M."/>
            <person name="Mejri S."/>
            <person name="Dirks R."/>
            <person name="Jansen H."/>
            <person name="Henkel C."/>
            <person name="Chen W.J."/>
            <person name="Zahm M."/>
            <person name="Cabau C."/>
            <person name="Klopp C."/>
            <person name="Thompson A.W."/>
            <person name="Robinson-Rechavi M."/>
            <person name="Braasch I."/>
            <person name="Lecointre G."/>
            <person name="Bobe J."/>
            <person name="Postlethwait J.H."/>
            <person name="Berthelot C."/>
            <person name="Roest Crollius H."/>
            <person name="Guiguen Y."/>
        </authorList>
    </citation>
    <scope>NUCLEOTIDE SEQUENCE</scope>
    <source>
        <strain evidence="2">WJC10195</strain>
    </source>
</reference>
<sequence length="151" mass="16294">MSSVGDVGQGYRLSVTKQRRVRTAYSSQTSRTEYGGALGCRLVFFPSVKIAGIAKPNPAISDGGISGCVRLICPQSRATDLYHVFPSIGRTRSRRQRWSLASAEGDAVEERESGAGGRTRPKGSGLMRPASKRRGDLTESPKRCAHKPLSL</sequence>
<gene>
    <name evidence="2" type="ORF">SKAU_G00391620</name>
</gene>
<evidence type="ECO:0000313" key="2">
    <source>
        <dbReference type="EMBL" id="KAJ8335820.1"/>
    </source>
</evidence>
<dbReference type="Proteomes" id="UP001152622">
    <property type="component" value="Chromosome 20"/>
</dbReference>
<organism evidence="2 3">
    <name type="scientific">Synaphobranchus kaupii</name>
    <name type="common">Kaup's arrowtooth eel</name>
    <dbReference type="NCBI Taxonomy" id="118154"/>
    <lineage>
        <taxon>Eukaryota</taxon>
        <taxon>Metazoa</taxon>
        <taxon>Chordata</taxon>
        <taxon>Craniata</taxon>
        <taxon>Vertebrata</taxon>
        <taxon>Euteleostomi</taxon>
        <taxon>Actinopterygii</taxon>
        <taxon>Neopterygii</taxon>
        <taxon>Teleostei</taxon>
        <taxon>Anguilliformes</taxon>
        <taxon>Synaphobranchidae</taxon>
        <taxon>Synaphobranchus</taxon>
    </lineage>
</organism>
<evidence type="ECO:0000256" key="1">
    <source>
        <dbReference type="SAM" id="MobiDB-lite"/>
    </source>
</evidence>
<accession>A0A9Q1ICU6</accession>
<dbReference type="EMBL" id="JAINUF010000020">
    <property type="protein sequence ID" value="KAJ8335820.1"/>
    <property type="molecule type" value="Genomic_DNA"/>
</dbReference>
<protein>
    <submittedName>
        <fullName evidence="2">Uncharacterized protein</fullName>
    </submittedName>
</protein>
<feature type="region of interest" description="Disordered" evidence="1">
    <location>
        <begin position="95"/>
        <end position="151"/>
    </location>
</feature>
<dbReference type="AlphaFoldDB" id="A0A9Q1ICU6"/>
<proteinExistence type="predicted"/>